<dbReference type="EMBL" id="BQNB010021760">
    <property type="protein sequence ID" value="GJU09806.1"/>
    <property type="molecule type" value="Genomic_DNA"/>
</dbReference>
<reference evidence="2" key="1">
    <citation type="journal article" date="2022" name="Int. J. Mol. Sci.">
        <title>Draft Genome of Tanacetum Coccineum: Genomic Comparison of Closely Related Tanacetum-Family Plants.</title>
        <authorList>
            <person name="Yamashiro T."/>
            <person name="Shiraishi A."/>
            <person name="Nakayama K."/>
            <person name="Satake H."/>
        </authorList>
    </citation>
    <scope>NUCLEOTIDE SEQUENCE</scope>
</reference>
<protein>
    <submittedName>
        <fullName evidence="2">Uncharacterized protein</fullName>
    </submittedName>
</protein>
<gene>
    <name evidence="2" type="ORF">Tco_1132202</name>
</gene>
<sequence length="121" mass="13702">MLKLEDKPEMDRLIAKDKVTNIHKRAKVKPKWTKPSTGLEEHEKTKSSTSNMVKIYSPHTPSLLDSLYGTLLASLSYTLAIPRCLIGQKDVEDDLRAQKDDLEFVINQGLGFSPKSFFPQL</sequence>
<feature type="region of interest" description="Disordered" evidence="1">
    <location>
        <begin position="26"/>
        <end position="50"/>
    </location>
</feature>
<evidence type="ECO:0000313" key="3">
    <source>
        <dbReference type="Proteomes" id="UP001151760"/>
    </source>
</evidence>
<name>A0ABQ5JB80_9ASTR</name>
<evidence type="ECO:0000313" key="2">
    <source>
        <dbReference type="EMBL" id="GJU09806.1"/>
    </source>
</evidence>
<dbReference type="Proteomes" id="UP001151760">
    <property type="component" value="Unassembled WGS sequence"/>
</dbReference>
<keyword evidence="3" id="KW-1185">Reference proteome</keyword>
<organism evidence="2 3">
    <name type="scientific">Tanacetum coccineum</name>
    <dbReference type="NCBI Taxonomy" id="301880"/>
    <lineage>
        <taxon>Eukaryota</taxon>
        <taxon>Viridiplantae</taxon>
        <taxon>Streptophyta</taxon>
        <taxon>Embryophyta</taxon>
        <taxon>Tracheophyta</taxon>
        <taxon>Spermatophyta</taxon>
        <taxon>Magnoliopsida</taxon>
        <taxon>eudicotyledons</taxon>
        <taxon>Gunneridae</taxon>
        <taxon>Pentapetalae</taxon>
        <taxon>asterids</taxon>
        <taxon>campanulids</taxon>
        <taxon>Asterales</taxon>
        <taxon>Asteraceae</taxon>
        <taxon>Asteroideae</taxon>
        <taxon>Anthemideae</taxon>
        <taxon>Anthemidinae</taxon>
        <taxon>Tanacetum</taxon>
    </lineage>
</organism>
<proteinExistence type="predicted"/>
<comment type="caution">
    <text evidence="2">The sequence shown here is derived from an EMBL/GenBank/DDBJ whole genome shotgun (WGS) entry which is preliminary data.</text>
</comment>
<evidence type="ECO:0000256" key="1">
    <source>
        <dbReference type="SAM" id="MobiDB-lite"/>
    </source>
</evidence>
<reference evidence="2" key="2">
    <citation type="submission" date="2022-01" db="EMBL/GenBank/DDBJ databases">
        <authorList>
            <person name="Yamashiro T."/>
            <person name="Shiraishi A."/>
            <person name="Satake H."/>
            <person name="Nakayama K."/>
        </authorList>
    </citation>
    <scope>NUCLEOTIDE SEQUENCE</scope>
</reference>
<accession>A0ABQ5JB80</accession>